<reference evidence="1" key="2">
    <citation type="journal article" date="2015" name="Fish Shellfish Immunol.">
        <title>Early steps in the European eel (Anguilla anguilla)-Vibrio vulnificus interaction in the gills: Role of the RtxA13 toxin.</title>
        <authorList>
            <person name="Callol A."/>
            <person name="Pajuelo D."/>
            <person name="Ebbesson L."/>
            <person name="Teles M."/>
            <person name="MacKenzie S."/>
            <person name="Amaro C."/>
        </authorList>
    </citation>
    <scope>NUCLEOTIDE SEQUENCE</scope>
</reference>
<dbReference type="AlphaFoldDB" id="A0A0E9RA55"/>
<dbReference type="EMBL" id="GBXM01083237">
    <property type="protein sequence ID" value="JAH25340.1"/>
    <property type="molecule type" value="Transcribed_RNA"/>
</dbReference>
<name>A0A0E9RA55_ANGAN</name>
<proteinExistence type="predicted"/>
<organism evidence="1">
    <name type="scientific">Anguilla anguilla</name>
    <name type="common">European freshwater eel</name>
    <name type="synonym">Muraena anguilla</name>
    <dbReference type="NCBI Taxonomy" id="7936"/>
    <lineage>
        <taxon>Eukaryota</taxon>
        <taxon>Metazoa</taxon>
        <taxon>Chordata</taxon>
        <taxon>Craniata</taxon>
        <taxon>Vertebrata</taxon>
        <taxon>Euteleostomi</taxon>
        <taxon>Actinopterygii</taxon>
        <taxon>Neopterygii</taxon>
        <taxon>Teleostei</taxon>
        <taxon>Anguilliformes</taxon>
        <taxon>Anguillidae</taxon>
        <taxon>Anguilla</taxon>
    </lineage>
</organism>
<sequence>MWSENVLFGPLINNVDKPIITVKCACFYCENFFSPFKIRTTRLTARNFLCFQYCH</sequence>
<reference evidence="1" key="1">
    <citation type="submission" date="2014-11" db="EMBL/GenBank/DDBJ databases">
        <authorList>
            <person name="Amaro Gonzalez C."/>
        </authorList>
    </citation>
    <scope>NUCLEOTIDE SEQUENCE</scope>
</reference>
<protein>
    <submittedName>
        <fullName evidence="1">Uncharacterized protein</fullName>
    </submittedName>
</protein>
<evidence type="ECO:0000313" key="1">
    <source>
        <dbReference type="EMBL" id="JAH25340.1"/>
    </source>
</evidence>
<accession>A0A0E9RA55</accession>